<dbReference type="PRINTS" id="PR00050">
    <property type="entry name" value="COLDSHOCK"/>
</dbReference>
<proteinExistence type="predicted"/>
<dbReference type="InterPro" id="IPR011129">
    <property type="entry name" value="CSD"/>
</dbReference>
<dbReference type="InterPro" id="IPR002059">
    <property type="entry name" value="CSP_DNA-bd"/>
</dbReference>
<organism evidence="2 3">
    <name type="scientific">Parafrankia soli</name>
    <dbReference type="NCBI Taxonomy" id="2599596"/>
    <lineage>
        <taxon>Bacteria</taxon>
        <taxon>Bacillati</taxon>
        <taxon>Actinomycetota</taxon>
        <taxon>Actinomycetes</taxon>
        <taxon>Frankiales</taxon>
        <taxon>Frankiaceae</taxon>
        <taxon>Parafrankia</taxon>
    </lineage>
</organism>
<reference evidence="3" key="1">
    <citation type="submission" date="2016-07" db="EMBL/GenBank/DDBJ databases">
        <title>Frankia sp. NRRL B-16219 Genome sequencing.</title>
        <authorList>
            <person name="Ghodhbane-Gtari F."/>
            <person name="Swanson E."/>
            <person name="Gueddou A."/>
            <person name="Louati M."/>
            <person name="Nouioui I."/>
            <person name="Hezbri K."/>
            <person name="Abebe-Akele F."/>
            <person name="Simpson S."/>
            <person name="Morris K."/>
            <person name="Thomas K."/>
            <person name="Gtari M."/>
            <person name="Tisa L.S."/>
        </authorList>
    </citation>
    <scope>NUCLEOTIDE SEQUENCE [LARGE SCALE GENOMIC DNA]</scope>
    <source>
        <strain evidence="3">NRRL B-16219</strain>
    </source>
</reference>
<dbReference type="SUPFAM" id="SSF50249">
    <property type="entry name" value="Nucleic acid-binding proteins"/>
    <property type="match status" value="1"/>
</dbReference>
<evidence type="ECO:0000313" key="3">
    <source>
        <dbReference type="Proteomes" id="UP000179769"/>
    </source>
</evidence>
<dbReference type="Pfam" id="PF00313">
    <property type="entry name" value="CSD"/>
    <property type="match status" value="1"/>
</dbReference>
<dbReference type="GO" id="GO:0003677">
    <property type="term" value="F:DNA binding"/>
    <property type="evidence" value="ECO:0007669"/>
    <property type="project" value="UniProtKB-KW"/>
</dbReference>
<dbReference type="RefSeq" id="WP_071064367.1">
    <property type="nucleotide sequence ID" value="NZ_MAXA01000217.1"/>
</dbReference>
<evidence type="ECO:0000259" key="1">
    <source>
        <dbReference type="PROSITE" id="PS51857"/>
    </source>
</evidence>
<keyword evidence="2" id="KW-0238">DNA-binding</keyword>
<dbReference type="CDD" id="cd04458">
    <property type="entry name" value="CSP_CDS"/>
    <property type="match status" value="1"/>
</dbReference>
<sequence length="146" mass="15607">MSTGKVLRFDHVRGYGFLAPSDGGEDVFLHANDLLVEKSLVVPGVVMEFEVEESDRGRKASAARILRGPAAGSVVGPAAVTTAPAPVVSRHDDGGDGLCDVLPAEEFTQEVTEVLLQTEPSLTGAQILHIRRQLADVARKYGWVEN</sequence>
<dbReference type="PROSITE" id="PS51857">
    <property type="entry name" value="CSD_2"/>
    <property type="match status" value="1"/>
</dbReference>
<gene>
    <name evidence="2" type="ORF">BBK14_19425</name>
</gene>
<dbReference type="EMBL" id="MAXA01000217">
    <property type="protein sequence ID" value="OHV27793.1"/>
    <property type="molecule type" value="Genomic_DNA"/>
</dbReference>
<name>A0A1S1PYQ0_9ACTN</name>
<dbReference type="Gene3D" id="2.40.50.140">
    <property type="entry name" value="Nucleic acid-binding proteins"/>
    <property type="match status" value="1"/>
</dbReference>
<protein>
    <submittedName>
        <fullName evidence="2">DNA-binding protein</fullName>
    </submittedName>
</protein>
<keyword evidence="3" id="KW-1185">Reference proteome</keyword>
<feature type="domain" description="CSD" evidence="1">
    <location>
        <begin position="1"/>
        <end position="67"/>
    </location>
</feature>
<dbReference type="OrthoDB" id="4382049at2"/>
<dbReference type="Proteomes" id="UP000179769">
    <property type="component" value="Unassembled WGS sequence"/>
</dbReference>
<accession>A0A1S1PYQ0</accession>
<evidence type="ECO:0000313" key="2">
    <source>
        <dbReference type="EMBL" id="OHV27793.1"/>
    </source>
</evidence>
<dbReference type="AlphaFoldDB" id="A0A1S1PYQ0"/>
<dbReference type="InterPro" id="IPR012340">
    <property type="entry name" value="NA-bd_OB-fold"/>
</dbReference>
<comment type="caution">
    <text evidence="2">The sequence shown here is derived from an EMBL/GenBank/DDBJ whole genome shotgun (WGS) entry which is preliminary data.</text>
</comment>
<dbReference type="SMART" id="SM00357">
    <property type="entry name" value="CSP"/>
    <property type="match status" value="1"/>
</dbReference>